<dbReference type="EMBL" id="CP098754">
    <property type="protein sequence ID" value="WIH94567.1"/>
    <property type="molecule type" value="Genomic_DNA"/>
</dbReference>
<dbReference type="Proteomes" id="UP001242021">
    <property type="component" value="Chromosome"/>
</dbReference>
<protein>
    <submittedName>
        <fullName evidence="1">Uncharacterized protein</fullName>
    </submittedName>
</protein>
<evidence type="ECO:0000313" key="2">
    <source>
        <dbReference type="Proteomes" id="UP001242021"/>
    </source>
</evidence>
<evidence type="ECO:0000313" key="1">
    <source>
        <dbReference type="EMBL" id="WIH94567.1"/>
    </source>
</evidence>
<proteinExistence type="predicted"/>
<gene>
    <name evidence="1" type="ORF">NEH99_09740</name>
</gene>
<accession>A0AAJ6KCZ4</accession>
<reference evidence="1" key="1">
    <citation type="submission" date="2022-06" db="EMBL/GenBank/DDBJ databases">
        <title>Brachyspira pilosicoli from pigs in Switzerland.</title>
        <authorList>
            <person name="Schmitt S."/>
            <person name="Arnold M."/>
            <person name="Rossano A."/>
            <person name="Perreten V."/>
        </authorList>
    </citation>
    <scope>NUCLEOTIDE SEQUENCE</scope>
    <source>
        <strain evidence="1">MEI4028</strain>
    </source>
</reference>
<dbReference type="AlphaFoldDB" id="A0AAJ6KCZ4"/>
<dbReference type="RefSeq" id="WP_284602640.1">
    <property type="nucleotide sequence ID" value="NZ_CP098752.1"/>
</dbReference>
<name>A0AAJ6KCZ4_BRAPL</name>
<sequence length="145" mass="17658">MKLEKLRNELENKIKELILEVLKDFDMSKYWNGIKIKYHYTDIVFIDENNEYKIGIFYPYYKDEVRINWEENNKIDIGLYYKKKRLIDYQLESVCVDSDRGYYKDVKFYSAEDIIKFIDSEPIQIIKTLNENKALLETELKNILE</sequence>
<organism evidence="1 2">
    <name type="scientific">Brachyspira pilosicoli</name>
    <name type="common">Serpulina pilosicoli</name>
    <dbReference type="NCBI Taxonomy" id="52584"/>
    <lineage>
        <taxon>Bacteria</taxon>
        <taxon>Pseudomonadati</taxon>
        <taxon>Spirochaetota</taxon>
        <taxon>Spirochaetia</taxon>
        <taxon>Brachyspirales</taxon>
        <taxon>Brachyspiraceae</taxon>
        <taxon>Brachyspira</taxon>
    </lineage>
</organism>